<keyword evidence="1" id="KW-0732">Signal</keyword>
<dbReference type="OrthoDB" id="1493875at2"/>
<evidence type="ECO:0000313" key="2">
    <source>
        <dbReference type="EMBL" id="QED37156.1"/>
    </source>
</evidence>
<dbReference type="InterPro" id="IPR058512">
    <property type="entry name" value="DUF8199"/>
</dbReference>
<organism evidence="2 3">
    <name type="scientific">Antarcticibacterium arcticum</name>
    <dbReference type="NCBI Taxonomy" id="2585771"/>
    <lineage>
        <taxon>Bacteria</taxon>
        <taxon>Pseudomonadati</taxon>
        <taxon>Bacteroidota</taxon>
        <taxon>Flavobacteriia</taxon>
        <taxon>Flavobacteriales</taxon>
        <taxon>Flavobacteriaceae</taxon>
        <taxon>Antarcticibacterium</taxon>
    </lineage>
</organism>
<dbReference type="NCBIfam" id="NF047658">
    <property type="entry name" value="HYC_CC_PP"/>
    <property type="match status" value="1"/>
</dbReference>
<name>A0A5B8YLL4_9FLAO</name>
<dbReference type="AlphaFoldDB" id="A0A5B8YLL4"/>
<feature type="signal peptide" evidence="1">
    <location>
        <begin position="1"/>
        <end position="21"/>
    </location>
</feature>
<dbReference type="KEGG" id="anp:FK178_05275"/>
<evidence type="ECO:0008006" key="4">
    <source>
        <dbReference type="Google" id="ProtNLM"/>
    </source>
</evidence>
<gene>
    <name evidence="2" type="ORF">FK178_05275</name>
</gene>
<evidence type="ECO:0000256" key="1">
    <source>
        <dbReference type="SAM" id="SignalP"/>
    </source>
</evidence>
<dbReference type="Pfam" id="PF26622">
    <property type="entry name" value="DUF8199"/>
    <property type="match status" value="1"/>
</dbReference>
<dbReference type="EMBL" id="CP042476">
    <property type="protein sequence ID" value="QED37156.1"/>
    <property type="molecule type" value="Genomic_DNA"/>
</dbReference>
<dbReference type="RefSeq" id="WP_146831731.1">
    <property type="nucleotide sequence ID" value="NZ_CP042476.1"/>
</dbReference>
<feature type="chain" id="PRO_5023139155" description="Secreted protein" evidence="1">
    <location>
        <begin position="22"/>
        <end position="127"/>
    </location>
</feature>
<protein>
    <recommendedName>
        <fullName evidence="4">Secreted protein</fullName>
    </recommendedName>
</protein>
<proteinExistence type="predicted"/>
<dbReference type="InterPro" id="IPR058060">
    <property type="entry name" value="HYC_CC_PP"/>
</dbReference>
<accession>A0A5B8YLL4</accession>
<reference evidence="2 3" key="1">
    <citation type="submission" date="2019-08" db="EMBL/GenBank/DDBJ databases">
        <title>Antarcticibacterium arcticum sp. nov., a bacterium isolated from marine sediment of the Canadian Beaufort Sea.</title>
        <authorList>
            <person name="Lee Y.M."/>
            <person name="Baek K."/>
            <person name="Lee D.-H."/>
            <person name="Shin S.C."/>
            <person name="Jin Y.K."/>
            <person name="Park Y."/>
        </authorList>
    </citation>
    <scope>NUCLEOTIDE SEQUENCE [LARGE SCALE GENOMIC DNA]</scope>
    <source>
        <strain evidence="2 3">PAMC 28998</strain>
    </source>
</reference>
<evidence type="ECO:0000313" key="3">
    <source>
        <dbReference type="Proteomes" id="UP000321954"/>
    </source>
</evidence>
<dbReference type="Proteomes" id="UP000321954">
    <property type="component" value="Chromosome"/>
</dbReference>
<keyword evidence="3" id="KW-1185">Reference proteome</keyword>
<sequence>MKLLSILLSLLVLFSTSPVTMDAHYCSGKMIDFAFNKKARSCSSDLAVESEYFAEDTCCSNKTIQKTGQKDLKVSSPSFQLESFFCTVPPAIRMNSSLPEKEELSSYYYKPPLIKKDYQVLFEVFLI</sequence>